<sequence length="236" mass="25448">MSAPPPPPPPPPGHVQSVHVVETNTSNSIITFLNIINAITHWLLGAVVIGAFFFANIVPKAGIFSTLRQHIYLCVTGYIILMSLALTSINPYSGFLKTLDQNKKRTIHFVLQVIGSVLAIAGSILSISKFKNFNSAHGILGLIAMILTFLSLIGGLVNVFAQKLNKFPVLIKSCHACLGSVTLIVAFLSLIFGFSSDIFRNSIGETNSNMCIAFTVFALVGVIISPCITLFSRLFK</sequence>
<feature type="transmembrane region" description="Helical" evidence="12">
    <location>
        <begin position="109"/>
        <end position="127"/>
    </location>
</feature>
<dbReference type="InParanoid" id="A0A6J1X2J7"/>
<dbReference type="GO" id="GO:0140571">
    <property type="term" value="F:transmembrane ascorbate ferrireductase activity"/>
    <property type="evidence" value="ECO:0007669"/>
    <property type="project" value="UniProtKB-EC"/>
</dbReference>
<dbReference type="PANTHER" id="PTHR15422:SF43">
    <property type="entry name" value="ASCORBATE FERRIREDUCTASE (TRANSMEMBRANE)"/>
    <property type="match status" value="1"/>
</dbReference>
<dbReference type="RefSeq" id="XP_026763369.2">
    <property type="nucleotide sequence ID" value="XM_026907568.3"/>
</dbReference>
<protein>
    <recommendedName>
        <fullName evidence="11">ascorbate ferrireductase (transmembrane)</fullName>
        <ecNumber evidence="11">7.2.1.3</ecNumber>
    </recommendedName>
</protein>
<evidence type="ECO:0000256" key="6">
    <source>
        <dbReference type="ARBA" id="ARBA00022723"/>
    </source>
</evidence>
<dbReference type="InterPro" id="IPR006593">
    <property type="entry name" value="Cyt_b561/ferric_Rdtase_TM"/>
</dbReference>
<dbReference type="SMART" id="SM00665">
    <property type="entry name" value="B561"/>
    <property type="match status" value="1"/>
</dbReference>
<reference evidence="15" key="1">
    <citation type="submission" date="2025-08" db="UniProtKB">
        <authorList>
            <consortium name="RefSeq"/>
        </authorList>
    </citation>
    <scope>IDENTIFICATION</scope>
    <source>
        <tissue evidence="15">Whole larvae</tissue>
    </source>
</reference>
<evidence type="ECO:0000256" key="8">
    <source>
        <dbReference type="ARBA" id="ARBA00022989"/>
    </source>
</evidence>
<proteinExistence type="predicted"/>
<comment type="cofactor">
    <cofactor evidence="1">
        <name>heme b</name>
        <dbReference type="ChEBI" id="CHEBI:60344"/>
    </cofactor>
</comment>
<keyword evidence="14" id="KW-1185">Reference proteome</keyword>
<feature type="transmembrane region" description="Helical" evidence="12">
    <location>
        <begin position="211"/>
        <end position="235"/>
    </location>
</feature>
<dbReference type="Proteomes" id="UP001652740">
    <property type="component" value="Unplaced"/>
</dbReference>
<evidence type="ECO:0000256" key="5">
    <source>
        <dbReference type="ARBA" id="ARBA00022692"/>
    </source>
</evidence>
<feature type="transmembrane region" description="Helical" evidence="12">
    <location>
        <begin position="35"/>
        <end position="58"/>
    </location>
</feature>
<keyword evidence="9" id="KW-0408">Iron</keyword>
<feature type="domain" description="Cytochrome b561" evidence="13">
    <location>
        <begin position="35"/>
        <end position="233"/>
    </location>
</feature>
<keyword evidence="6" id="KW-0479">Metal-binding</keyword>
<evidence type="ECO:0000256" key="10">
    <source>
        <dbReference type="ARBA" id="ARBA00023136"/>
    </source>
</evidence>
<dbReference type="PANTHER" id="PTHR15422">
    <property type="entry name" value="OS05G0565100 PROTEIN"/>
    <property type="match status" value="1"/>
</dbReference>
<evidence type="ECO:0000259" key="13">
    <source>
        <dbReference type="PROSITE" id="PS50939"/>
    </source>
</evidence>
<evidence type="ECO:0000256" key="11">
    <source>
        <dbReference type="ARBA" id="ARBA00024225"/>
    </source>
</evidence>
<feature type="transmembrane region" description="Helical" evidence="12">
    <location>
        <begin position="139"/>
        <end position="161"/>
    </location>
</feature>
<name>A0A6J1X2J7_GALME</name>
<dbReference type="Pfam" id="PF03188">
    <property type="entry name" value="Cytochrom_B561"/>
    <property type="match status" value="1"/>
</dbReference>
<evidence type="ECO:0000256" key="1">
    <source>
        <dbReference type="ARBA" id="ARBA00001970"/>
    </source>
</evidence>
<dbReference type="EC" id="7.2.1.3" evidence="11"/>
<dbReference type="FunCoup" id="A0A6J1X2J7">
    <property type="interactions" value="1"/>
</dbReference>
<evidence type="ECO:0000256" key="3">
    <source>
        <dbReference type="ARBA" id="ARBA00022448"/>
    </source>
</evidence>
<evidence type="ECO:0000313" key="15">
    <source>
        <dbReference type="RefSeq" id="XP_026763369.2"/>
    </source>
</evidence>
<dbReference type="Gene3D" id="1.20.120.1770">
    <property type="match status" value="1"/>
</dbReference>
<keyword evidence="3" id="KW-0813">Transport</keyword>
<keyword evidence="5 12" id="KW-0812">Transmembrane</keyword>
<evidence type="ECO:0000256" key="7">
    <source>
        <dbReference type="ARBA" id="ARBA00022982"/>
    </source>
</evidence>
<keyword evidence="8 12" id="KW-1133">Transmembrane helix</keyword>
<evidence type="ECO:0000256" key="2">
    <source>
        <dbReference type="ARBA" id="ARBA00004141"/>
    </source>
</evidence>
<keyword evidence="10 12" id="KW-0472">Membrane</keyword>
<organism evidence="14 15">
    <name type="scientific">Galleria mellonella</name>
    <name type="common">Greater wax moth</name>
    <dbReference type="NCBI Taxonomy" id="7137"/>
    <lineage>
        <taxon>Eukaryota</taxon>
        <taxon>Metazoa</taxon>
        <taxon>Ecdysozoa</taxon>
        <taxon>Arthropoda</taxon>
        <taxon>Hexapoda</taxon>
        <taxon>Insecta</taxon>
        <taxon>Pterygota</taxon>
        <taxon>Neoptera</taxon>
        <taxon>Endopterygota</taxon>
        <taxon>Lepidoptera</taxon>
        <taxon>Glossata</taxon>
        <taxon>Ditrysia</taxon>
        <taxon>Pyraloidea</taxon>
        <taxon>Pyralidae</taxon>
        <taxon>Galleriinae</taxon>
        <taxon>Galleria</taxon>
    </lineage>
</organism>
<feature type="transmembrane region" description="Helical" evidence="12">
    <location>
        <begin position="70"/>
        <end position="89"/>
    </location>
</feature>
<keyword evidence="4" id="KW-0349">Heme</keyword>
<dbReference type="KEGG" id="gmw:113521906"/>
<dbReference type="GO" id="GO:0046872">
    <property type="term" value="F:metal ion binding"/>
    <property type="evidence" value="ECO:0007669"/>
    <property type="project" value="UniProtKB-KW"/>
</dbReference>
<keyword evidence="7" id="KW-0249">Electron transport</keyword>
<dbReference type="PROSITE" id="PS50939">
    <property type="entry name" value="CYTOCHROME_B561"/>
    <property type="match status" value="1"/>
</dbReference>
<dbReference type="GO" id="GO:0140575">
    <property type="term" value="F:transmembrane monodehydroascorbate reductase activity"/>
    <property type="evidence" value="ECO:0007669"/>
    <property type="project" value="InterPro"/>
</dbReference>
<gene>
    <name evidence="15" type="primary">LOC113521906</name>
</gene>
<dbReference type="AlphaFoldDB" id="A0A6J1X2J7"/>
<dbReference type="GO" id="GO:0016020">
    <property type="term" value="C:membrane"/>
    <property type="evidence" value="ECO:0007669"/>
    <property type="project" value="UniProtKB-SubCell"/>
</dbReference>
<comment type="subcellular location">
    <subcellularLocation>
        <location evidence="2">Membrane</location>
        <topology evidence="2">Multi-pass membrane protein</topology>
    </subcellularLocation>
</comment>
<evidence type="ECO:0000256" key="9">
    <source>
        <dbReference type="ARBA" id="ARBA00023004"/>
    </source>
</evidence>
<feature type="transmembrane region" description="Helical" evidence="12">
    <location>
        <begin position="181"/>
        <end position="199"/>
    </location>
</feature>
<evidence type="ECO:0000313" key="14">
    <source>
        <dbReference type="Proteomes" id="UP001652740"/>
    </source>
</evidence>
<accession>A0A6J1X2J7</accession>
<dbReference type="GeneID" id="113521906"/>
<dbReference type="InterPro" id="IPR045150">
    <property type="entry name" value="CYB561D1/2"/>
</dbReference>
<evidence type="ECO:0000256" key="12">
    <source>
        <dbReference type="SAM" id="Phobius"/>
    </source>
</evidence>
<evidence type="ECO:0000256" key="4">
    <source>
        <dbReference type="ARBA" id="ARBA00022617"/>
    </source>
</evidence>